<evidence type="ECO:0000313" key="2">
    <source>
        <dbReference type="EMBL" id="CCO32012.1"/>
    </source>
</evidence>
<proteinExistence type="predicted"/>
<evidence type="ECO:0000313" key="5">
    <source>
        <dbReference type="Proteomes" id="UP000059188"/>
    </source>
</evidence>
<protein>
    <submittedName>
        <fullName evidence="2">Uncharacterized protein</fullName>
    </submittedName>
</protein>
<name>M5C840_THACB</name>
<dbReference type="OrthoDB" id="3237746at2759"/>
<dbReference type="Proteomes" id="UP000059188">
    <property type="component" value="Unassembled WGS sequence"/>
</dbReference>
<feature type="compositionally biased region" description="Acidic residues" evidence="1">
    <location>
        <begin position="289"/>
        <end position="299"/>
    </location>
</feature>
<feature type="compositionally biased region" description="Low complexity" evidence="1">
    <location>
        <begin position="19"/>
        <end position="32"/>
    </location>
</feature>
<feature type="region of interest" description="Disordered" evidence="1">
    <location>
        <begin position="1"/>
        <end position="36"/>
    </location>
</feature>
<dbReference type="AlphaFoldDB" id="M5C840"/>
<feature type="compositionally biased region" description="Polar residues" evidence="1">
    <location>
        <begin position="250"/>
        <end position="262"/>
    </location>
</feature>
<dbReference type="EMBL" id="CAOJ01009140">
    <property type="protein sequence ID" value="CCO32012.1"/>
    <property type="molecule type" value="Genomic_DNA"/>
</dbReference>
<dbReference type="Proteomes" id="UP000012065">
    <property type="component" value="Unassembled WGS sequence"/>
</dbReference>
<sequence>MSPLGPSSSPPGTAPPPLGYAATSATATSSSSRLEAARKDLRALGRFDDEGSPLTEAEYRVEFKNSTDEEADPLASPRSWPLHLSEAVNQLNNRVIPSLGYTPRELLTGMLTPERKAEIGQDVRSPTSSHDVEVNLALTYALRNDAFANILEHANRRKRAFDKKVKPIEYKKGALVQKYDARLDETHNAVRKLAGRWSGAVRVVERLGNSYRLEDLEGKPFAAAAHARLLRPFIAKAGTPLAVYAEKLRNPQNQQVRSSSPEPQLPVTARPEERLPLPREDATQPNNYQDDEDSESETS</sequence>
<reference evidence="3 5" key="3">
    <citation type="submission" date="2014-11" db="EMBL/GenBank/DDBJ databases">
        <authorList>
            <person name="Wibberg Daniel"/>
        </authorList>
    </citation>
    <scope>NUCLEOTIDE SEQUENCE [LARGE SCALE GENOMIC DNA]</scope>
    <source>
        <strain evidence="3">Rhizoctonia solani AG1-IB 7/3/14</strain>
    </source>
</reference>
<evidence type="ECO:0000313" key="3">
    <source>
        <dbReference type="EMBL" id="CEL53718.1"/>
    </source>
</evidence>
<feature type="compositionally biased region" description="Basic and acidic residues" evidence="1">
    <location>
        <begin position="270"/>
        <end position="282"/>
    </location>
</feature>
<keyword evidence="5" id="KW-1185">Reference proteome</keyword>
<feature type="region of interest" description="Disordered" evidence="1">
    <location>
        <begin position="250"/>
        <end position="299"/>
    </location>
</feature>
<organism evidence="2 4">
    <name type="scientific">Thanatephorus cucumeris (strain AG1-IB / isolate 7/3/14)</name>
    <name type="common">Lettuce bottom rot fungus</name>
    <name type="synonym">Rhizoctonia solani</name>
    <dbReference type="NCBI Taxonomy" id="1108050"/>
    <lineage>
        <taxon>Eukaryota</taxon>
        <taxon>Fungi</taxon>
        <taxon>Dikarya</taxon>
        <taxon>Basidiomycota</taxon>
        <taxon>Agaricomycotina</taxon>
        <taxon>Agaricomycetes</taxon>
        <taxon>Cantharellales</taxon>
        <taxon>Ceratobasidiaceae</taxon>
        <taxon>Rhizoctonia</taxon>
        <taxon>Rhizoctonia solani AG-1</taxon>
    </lineage>
</organism>
<gene>
    <name evidence="2" type="ORF">BN14_06064</name>
    <name evidence="3" type="ORF">RSOLAG1IB_11454</name>
</gene>
<dbReference type="EMBL" id="LN679231">
    <property type="protein sequence ID" value="CEL53718.1"/>
    <property type="molecule type" value="Genomic_DNA"/>
</dbReference>
<reference evidence="2 4" key="2">
    <citation type="journal article" date="2013" name="J. Biotechnol.">
        <title>Establishment and interpretation of the genome sequence of the phytopathogenic fungus Rhizoctonia solani AG1-IB isolate 7/3/14.</title>
        <authorList>
            <person name="Wibberg D.W."/>
            <person name="Jelonek L.J."/>
            <person name="Rupp O.R."/>
            <person name="Hennig M.H."/>
            <person name="Eikmeyer F.E."/>
            <person name="Goesmann A.G."/>
            <person name="Hartmann A.H."/>
            <person name="Borriss R.B."/>
            <person name="Grosch R.G."/>
            <person name="Puehler A.P."/>
            <person name="Schlueter A.S."/>
        </authorList>
    </citation>
    <scope>NUCLEOTIDE SEQUENCE [LARGE SCALE GENOMIC DNA]</scope>
    <source>
        <strain evidence="4">AG1-IB / isolate 7/3/14</strain>
        <strain evidence="2">Isolate 7/3/14</strain>
    </source>
</reference>
<feature type="compositionally biased region" description="Pro residues" evidence="1">
    <location>
        <begin position="8"/>
        <end position="18"/>
    </location>
</feature>
<accession>M5C840</accession>
<evidence type="ECO:0000256" key="1">
    <source>
        <dbReference type="SAM" id="MobiDB-lite"/>
    </source>
</evidence>
<reference evidence="2" key="1">
    <citation type="submission" date="2012-10" db="EMBL/GenBank/DDBJ databases">
        <authorList>
            <person name="Jelonek L."/>
        </authorList>
    </citation>
    <scope>NUCLEOTIDE SEQUENCE</scope>
    <source>
        <strain evidence="2">Isolate 7/3/14</strain>
    </source>
</reference>
<evidence type="ECO:0000313" key="4">
    <source>
        <dbReference type="Proteomes" id="UP000012065"/>
    </source>
</evidence>
<dbReference type="HOGENOM" id="CLU_931210_0_0_1"/>